<feature type="transmembrane region" description="Helical" evidence="1">
    <location>
        <begin position="177"/>
        <end position="196"/>
    </location>
</feature>
<keyword evidence="1" id="KW-0472">Membrane</keyword>
<gene>
    <name evidence="2" type="ORF">CYD53_102387</name>
</gene>
<protein>
    <submittedName>
        <fullName evidence="2">Uncharacterized protein</fullName>
    </submittedName>
</protein>
<comment type="caution">
    <text evidence="2">The sequence shown here is derived from an EMBL/GenBank/DDBJ whole genome shotgun (WGS) entry which is preliminary data.</text>
</comment>
<accession>A0A2S4MMA6</accession>
<dbReference type="RefSeq" id="WP_245928083.1">
    <property type="nucleotide sequence ID" value="NZ_PQFZ01000002.1"/>
</dbReference>
<keyword evidence="1" id="KW-0812">Transmembrane</keyword>
<evidence type="ECO:0000313" key="3">
    <source>
        <dbReference type="Proteomes" id="UP000236919"/>
    </source>
</evidence>
<feature type="transmembrane region" description="Helical" evidence="1">
    <location>
        <begin position="203"/>
        <end position="224"/>
    </location>
</feature>
<dbReference type="EMBL" id="PQFZ01000002">
    <property type="protein sequence ID" value="POR55497.1"/>
    <property type="molecule type" value="Genomic_DNA"/>
</dbReference>
<feature type="transmembrane region" description="Helical" evidence="1">
    <location>
        <begin position="92"/>
        <end position="109"/>
    </location>
</feature>
<feature type="transmembrane region" description="Helical" evidence="1">
    <location>
        <begin position="230"/>
        <end position="253"/>
    </location>
</feature>
<dbReference type="AlphaFoldDB" id="A0A2S4MMA6"/>
<reference evidence="2 3" key="1">
    <citation type="submission" date="2018-01" db="EMBL/GenBank/DDBJ databases">
        <title>Genomic Encyclopedia of Type Strains, Phase III (KMG-III): the genomes of soil and plant-associated and newly described type strains.</title>
        <authorList>
            <person name="Whitman W."/>
        </authorList>
    </citation>
    <scope>NUCLEOTIDE SEQUENCE [LARGE SCALE GENOMIC DNA]</scope>
    <source>
        <strain evidence="2 3">1131</strain>
    </source>
</reference>
<name>A0A2S4MMA6_9HYPH</name>
<evidence type="ECO:0000256" key="1">
    <source>
        <dbReference type="SAM" id="Phobius"/>
    </source>
</evidence>
<evidence type="ECO:0000313" key="2">
    <source>
        <dbReference type="EMBL" id="POR55497.1"/>
    </source>
</evidence>
<feature type="transmembrane region" description="Helical" evidence="1">
    <location>
        <begin position="6"/>
        <end position="27"/>
    </location>
</feature>
<feature type="transmembrane region" description="Helical" evidence="1">
    <location>
        <begin position="155"/>
        <end position="171"/>
    </location>
</feature>
<sequence length="261" mass="26627">MIDPWFILLFAKMAVAASVVVGCSLLAERSGPMVAAMIATLPISAGPVYVFLALEHEPAFLAAGALGSMSANLANTGLSLAYVLLAQRFGTLLSLGAALAAWLIAAMTLRALEPSFIVLICATVVGFGALHRLFRPYLAARPKAVSARPWYAIPLRAGAVAMLAGTVTTVSSHVGPAWSGVLAAFPVVLSSMIAMLQPRIGGPAMAAVIANSALGLIGFGLAIGSVHLSAVALGSGLSLGLALAICIVWNLGLMQLKRGRG</sequence>
<keyword evidence="3" id="KW-1185">Reference proteome</keyword>
<proteinExistence type="predicted"/>
<organism evidence="2 3">
    <name type="scientific">Bosea psychrotolerans</name>
    <dbReference type="NCBI Taxonomy" id="1871628"/>
    <lineage>
        <taxon>Bacteria</taxon>
        <taxon>Pseudomonadati</taxon>
        <taxon>Pseudomonadota</taxon>
        <taxon>Alphaproteobacteria</taxon>
        <taxon>Hyphomicrobiales</taxon>
        <taxon>Boseaceae</taxon>
        <taxon>Bosea</taxon>
    </lineage>
</organism>
<feature type="transmembrane region" description="Helical" evidence="1">
    <location>
        <begin position="60"/>
        <end position="85"/>
    </location>
</feature>
<feature type="transmembrane region" description="Helical" evidence="1">
    <location>
        <begin position="34"/>
        <end position="54"/>
    </location>
</feature>
<dbReference type="Proteomes" id="UP000236919">
    <property type="component" value="Unassembled WGS sequence"/>
</dbReference>
<feature type="transmembrane region" description="Helical" evidence="1">
    <location>
        <begin position="115"/>
        <end position="134"/>
    </location>
</feature>
<keyword evidence="1" id="KW-1133">Transmembrane helix</keyword>